<dbReference type="InterPro" id="IPR008942">
    <property type="entry name" value="ENTH_VHS"/>
</dbReference>
<proteinExistence type="predicted"/>
<dbReference type="AlphaFoldDB" id="A0A5N5MQ61"/>
<dbReference type="GO" id="GO:0000149">
    <property type="term" value="F:SNARE binding"/>
    <property type="evidence" value="ECO:0007669"/>
    <property type="project" value="TreeGrafter"/>
</dbReference>
<comment type="subcellular location">
    <subcellularLocation>
        <location evidence="1">Cytoplasmic vesicle</location>
        <location evidence="1">Clathrin-coated vesicle</location>
    </subcellularLocation>
    <subcellularLocation>
        <location evidence="2">Golgi apparatus</location>
    </subcellularLocation>
    <subcellularLocation>
        <location evidence="3">Membrane</location>
        <location evidence="3">Clathrin-coated pit</location>
    </subcellularLocation>
</comment>
<dbReference type="GO" id="GO:0005794">
    <property type="term" value="C:Golgi apparatus"/>
    <property type="evidence" value="ECO:0007669"/>
    <property type="project" value="UniProtKB-SubCell"/>
</dbReference>
<keyword evidence="8" id="KW-0968">Cytoplasmic vesicle</keyword>
<dbReference type="GO" id="GO:0005545">
    <property type="term" value="F:1-phosphatidylinositol binding"/>
    <property type="evidence" value="ECO:0007669"/>
    <property type="project" value="TreeGrafter"/>
</dbReference>
<comment type="caution">
    <text evidence="10">The sequence shown here is derived from an EMBL/GenBank/DDBJ whole genome shotgun (WGS) entry which is preliminary data.</text>
</comment>
<keyword evidence="11" id="KW-1185">Reference proteome</keyword>
<dbReference type="InterPro" id="IPR048050">
    <property type="entry name" value="ANTH_N_plant"/>
</dbReference>
<dbReference type="CDD" id="cd16987">
    <property type="entry name" value="ANTH_N_AP180_plant"/>
    <property type="match status" value="1"/>
</dbReference>
<evidence type="ECO:0000256" key="7">
    <source>
        <dbReference type="ARBA" id="ARBA00023176"/>
    </source>
</evidence>
<organism evidence="10 11">
    <name type="scientific">Salix brachista</name>
    <dbReference type="NCBI Taxonomy" id="2182728"/>
    <lineage>
        <taxon>Eukaryota</taxon>
        <taxon>Viridiplantae</taxon>
        <taxon>Streptophyta</taxon>
        <taxon>Embryophyta</taxon>
        <taxon>Tracheophyta</taxon>
        <taxon>Spermatophyta</taxon>
        <taxon>Magnoliopsida</taxon>
        <taxon>eudicotyledons</taxon>
        <taxon>Gunneridae</taxon>
        <taxon>Pentapetalae</taxon>
        <taxon>rosids</taxon>
        <taxon>fabids</taxon>
        <taxon>Malpighiales</taxon>
        <taxon>Salicaceae</taxon>
        <taxon>Saliceae</taxon>
        <taxon>Salix</taxon>
    </lineage>
</organism>
<accession>A0A5N5MQ61</accession>
<dbReference type="GO" id="GO:0048268">
    <property type="term" value="P:clathrin coat assembly"/>
    <property type="evidence" value="ECO:0007669"/>
    <property type="project" value="InterPro"/>
</dbReference>
<dbReference type="SUPFAM" id="SSF48464">
    <property type="entry name" value="ENTH/VHS domain"/>
    <property type="match status" value="1"/>
</dbReference>
<dbReference type="Pfam" id="PF07651">
    <property type="entry name" value="ANTH"/>
    <property type="match status" value="1"/>
</dbReference>
<evidence type="ECO:0000256" key="2">
    <source>
        <dbReference type="ARBA" id="ARBA00004555"/>
    </source>
</evidence>
<gene>
    <name evidence="10" type="ORF">DKX38_007977</name>
</gene>
<dbReference type="EMBL" id="VDCV01000005">
    <property type="protein sequence ID" value="KAB5557068.1"/>
    <property type="molecule type" value="Genomic_DNA"/>
</dbReference>
<dbReference type="Proteomes" id="UP000326939">
    <property type="component" value="Chromosome 5"/>
</dbReference>
<dbReference type="InterPro" id="IPR045192">
    <property type="entry name" value="AP180-like"/>
</dbReference>
<keyword evidence="5" id="KW-0333">Golgi apparatus</keyword>
<dbReference type="GO" id="GO:0005546">
    <property type="term" value="F:phosphatidylinositol-4,5-bisphosphate binding"/>
    <property type="evidence" value="ECO:0007669"/>
    <property type="project" value="TreeGrafter"/>
</dbReference>
<protein>
    <recommendedName>
        <fullName evidence="9">ENTH domain-containing protein</fullName>
    </recommendedName>
</protein>
<evidence type="ECO:0000256" key="5">
    <source>
        <dbReference type="ARBA" id="ARBA00023034"/>
    </source>
</evidence>
<dbReference type="PANTHER" id="PTHR22951">
    <property type="entry name" value="CLATHRIN ASSEMBLY PROTEIN"/>
    <property type="match status" value="1"/>
</dbReference>
<evidence type="ECO:0000256" key="3">
    <source>
        <dbReference type="ARBA" id="ARBA00004600"/>
    </source>
</evidence>
<name>A0A5N5MQ61_9ROSI</name>
<evidence type="ECO:0000313" key="10">
    <source>
        <dbReference type="EMBL" id="KAB5557068.1"/>
    </source>
</evidence>
<keyword evidence="4" id="KW-0254">Endocytosis</keyword>
<dbReference type="GO" id="GO:0032050">
    <property type="term" value="F:clathrin heavy chain binding"/>
    <property type="evidence" value="ECO:0007669"/>
    <property type="project" value="TreeGrafter"/>
</dbReference>
<dbReference type="GO" id="GO:0005905">
    <property type="term" value="C:clathrin-coated pit"/>
    <property type="evidence" value="ECO:0007669"/>
    <property type="project" value="UniProtKB-SubCell"/>
</dbReference>
<dbReference type="GO" id="GO:0006900">
    <property type="term" value="P:vesicle budding from membrane"/>
    <property type="evidence" value="ECO:0007669"/>
    <property type="project" value="TreeGrafter"/>
</dbReference>
<evidence type="ECO:0000256" key="4">
    <source>
        <dbReference type="ARBA" id="ARBA00022583"/>
    </source>
</evidence>
<evidence type="ECO:0000256" key="8">
    <source>
        <dbReference type="ARBA" id="ARBA00023329"/>
    </source>
</evidence>
<dbReference type="PROSITE" id="PS50942">
    <property type="entry name" value="ENTH"/>
    <property type="match status" value="1"/>
</dbReference>
<dbReference type="GO" id="GO:0072583">
    <property type="term" value="P:clathrin-dependent endocytosis"/>
    <property type="evidence" value="ECO:0007669"/>
    <property type="project" value="InterPro"/>
</dbReference>
<dbReference type="FunFam" id="1.25.40.90:FF:000035">
    <property type="entry name" value="Putative clathrin assembly protein At4g40080"/>
    <property type="match status" value="1"/>
</dbReference>
<reference evidence="11" key="1">
    <citation type="journal article" date="2019" name="Gigascience">
        <title>De novo genome assembly of the endangered Acer yangbiense, a plant species with extremely small populations endemic to Yunnan Province, China.</title>
        <authorList>
            <person name="Yang J."/>
            <person name="Wariss H.M."/>
            <person name="Tao L."/>
            <person name="Zhang R."/>
            <person name="Yun Q."/>
            <person name="Hollingsworth P."/>
            <person name="Dao Z."/>
            <person name="Luo G."/>
            <person name="Guo H."/>
            <person name="Ma Y."/>
            <person name="Sun W."/>
        </authorList>
    </citation>
    <scope>NUCLEOTIDE SEQUENCE [LARGE SCALE GENOMIC DNA]</scope>
    <source>
        <strain evidence="11">cv. br00</strain>
    </source>
</reference>
<dbReference type="PANTHER" id="PTHR22951:SF24">
    <property type="entry name" value="ENTH DOMAIN-CONTAINING PROTEIN"/>
    <property type="match status" value="1"/>
</dbReference>
<dbReference type="InterPro" id="IPR011417">
    <property type="entry name" value="ANTH_dom"/>
</dbReference>
<evidence type="ECO:0000259" key="9">
    <source>
        <dbReference type="PROSITE" id="PS50942"/>
    </source>
</evidence>
<dbReference type="SMART" id="SM00273">
    <property type="entry name" value="ENTH"/>
    <property type="match status" value="1"/>
</dbReference>
<dbReference type="GO" id="GO:0030136">
    <property type="term" value="C:clathrin-coated vesicle"/>
    <property type="evidence" value="ECO:0007669"/>
    <property type="project" value="UniProtKB-SubCell"/>
</dbReference>
<dbReference type="Gene3D" id="1.25.40.90">
    <property type="match status" value="1"/>
</dbReference>
<evidence type="ECO:0000313" key="11">
    <source>
        <dbReference type="Proteomes" id="UP000326939"/>
    </source>
</evidence>
<sequence>MGHRKKLKTLIGILKGLTTIIKATLSTKSNTKTHTAVLRATTARNSSSPPSDDRIAAVLSLGRGSRLTACAVIEALMDRLHGTKNPSVALKCLFTIHSIIKKGSFILKDQLSFYPSFGGRNFLNMSKFRQDSDPERWELASWVRWYATAIEQNFIVSRFLGHYLNSSFSSKNSKDKEDKASALLDEDLLGELDALVGFVEVICEAPDSLHLQRNNLVYAVIRYVGEDYRVVQREILIRLVELRDRMENLTFNELTRLLSYLKRFEDCRERLRLLFVNRARNDALWELICGTKLKIIEMVREMGELKSLVKMERTDDSGELSRLRERFGVLRQVVRFNSGGRWWGTDRVQALTMSSML</sequence>
<keyword evidence="7" id="KW-0168">Coated pit</keyword>
<feature type="domain" description="ENTH" evidence="9">
    <location>
        <begin position="25"/>
        <end position="164"/>
    </location>
</feature>
<keyword evidence="6" id="KW-0472">Membrane</keyword>
<dbReference type="InterPro" id="IPR013809">
    <property type="entry name" value="ENTH"/>
</dbReference>
<evidence type="ECO:0000256" key="6">
    <source>
        <dbReference type="ARBA" id="ARBA00023136"/>
    </source>
</evidence>
<evidence type="ECO:0000256" key="1">
    <source>
        <dbReference type="ARBA" id="ARBA00004132"/>
    </source>
</evidence>